<comment type="caution">
    <text evidence="1">The sequence shown here is derived from an EMBL/GenBank/DDBJ whole genome shotgun (WGS) entry which is preliminary data.</text>
</comment>
<dbReference type="EMBL" id="NBTY01000100">
    <property type="protein sequence ID" value="OTP73348.1"/>
    <property type="molecule type" value="Genomic_DNA"/>
</dbReference>
<reference evidence="1 3" key="1">
    <citation type="submission" date="2017-03" db="EMBL/GenBank/DDBJ databases">
        <title>Genome analysis of strain PAMC 26510.</title>
        <authorList>
            <person name="Oh H.-M."/>
            <person name="Yang J.-A."/>
        </authorList>
    </citation>
    <scope>NUCLEOTIDE SEQUENCE [LARGE SCALE GENOMIC DNA]</scope>
    <source>
        <strain evidence="1 3">PAMC 26510</strain>
    </source>
</reference>
<evidence type="ECO:0000313" key="3">
    <source>
        <dbReference type="Proteomes" id="UP000194546"/>
    </source>
</evidence>
<protein>
    <submittedName>
        <fullName evidence="1">Uncharacterized protein</fullName>
    </submittedName>
</protein>
<name>A0A242MPU3_CABSO</name>
<dbReference type="Proteomes" id="UP000194546">
    <property type="component" value="Unassembled WGS sequence"/>
</dbReference>
<dbReference type="Proteomes" id="UP000195221">
    <property type="component" value="Unassembled WGS sequence"/>
</dbReference>
<gene>
    <name evidence="1" type="ORF">PAMC26510_18925</name>
    <name evidence="2" type="ORF">PAMC26577_17920</name>
</gene>
<organism evidence="1 3">
    <name type="scientific">Caballeronia sordidicola</name>
    <name type="common">Burkholderia sordidicola</name>
    <dbReference type="NCBI Taxonomy" id="196367"/>
    <lineage>
        <taxon>Bacteria</taxon>
        <taxon>Pseudomonadati</taxon>
        <taxon>Pseudomonadota</taxon>
        <taxon>Betaproteobacteria</taxon>
        <taxon>Burkholderiales</taxon>
        <taxon>Burkholderiaceae</taxon>
        <taxon>Caballeronia</taxon>
    </lineage>
</organism>
<evidence type="ECO:0000313" key="2">
    <source>
        <dbReference type="EMBL" id="OTP73551.1"/>
    </source>
</evidence>
<sequence length="62" mass="7351">MKPEPGKHFATRTKWNIKAADQPRTADVRTTQDNPRLIRHKMFRDAMRGRLYLRIEAFAARL</sequence>
<accession>A0A242MPU3</accession>
<evidence type="ECO:0000313" key="4">
    <source>
        <dbReference type="Proteomes" id="UP000195221"/>
    </source>
</evidence>
<reference evidence="2 4" key="2">
    <citation type="submission" date="2017-03" db="EMBL/GenBank/DDBJ databases">
        <title>Genome analysis of strain PAMC 26577.</title>
        <authorList>
            <person name="Oh H.-M."/>
            <person name="Yang J.-A."/>
        </authorList>
    </citation>
    <scope>NUCLEOTIDE SEQUENCE [LARGE SCALE GENOMIC DNA]</scope>
    <source>
        <strain evidence="2 4">PAMC 26577</strain>
    </source>
</reference>
<evidence type="ECO:0000313" key="1">
    <source>
        <dbReference type="EMBL" id="OTP73348.1"/>
    </source>
</evidence>
<dbReference type="AlphaFoldDB" id="A0A242MPU3"/>
<proteinExistence type="predicted"/>
<dbReference type="EMBL" id="NBTZ01000077">
    <property type="protein sequence ID" value="OTP73551.1"/>
    <property type="molecule type" value="Genomic_DNA"/>
</dbReference>